<organism evidence="1 2">
    <name type="scientific">Leptospira neocaledonica</name>
    <dbReference type="NCBI Taxonomy" id="2023192"/>
    <lineage>
        <taxon>Bacteria</taxon>
        <taxon>Pseudomonadati</taxon>
        <taxon>Spirochaetota</taxon>
        <taxon>Spirochaetia</taxon>
        <taxon>Leptospirales</taxon>
        <taxon>Leptospiraceae</taxon>
        <taxon>Leptospira</taxon>
    </lineage>
</organism>
<evidence type="ECO:0000313" key="2">
    <source>
        <dbReference type="Proteomes" id="UP000231843"/>
    </source>
</evidence>
<comment type="caution">
    <text evidence="1">The sequence shown here is derived from an EMBL/GenBank/DDBJ whole genome shotgun (WGS) entry which is preliminary data.</text>
</comment>
<accession>A0A2M9ZVX9</accession>
<keyword evidence="2" id="KW-1185">Reference proteome</keyword>
<protein>
    <submittedName>
        <fullName evidence="1">Uncharacterized protein</fullName>
    </submittedName>
</protein>
<gene>
    <name evidence="1" type="ORF">CH365_15510</name>
</gene>
<name>A0A2M9ZVX9_9LEPT</name>
<proteinExistence type="predicted"/>
<reference evidence="1 2" key="1">
    <citation type="submission" date="2017-07" db="EMBL/GenBank/DDBJ databases">
        <title>Leptospira spp. isolated from tropical soils.</title>
        <authorList>
            <person name="Thibeaux R."/>
            <person name="Iraola G."/>
            <person name="Ferres I."/>
            <person name="Bierque E."/>
            <person name="Girault D."/>
            <person name="Soupe-Gilbert M.-E."/>
            <person name="Picardeau M."/>
            <person name="Goarant C."/>
        </authorList>
    </citation>
    <scope>NUCLEOTIDE SEQUENCE [LARGE SCALE GENOMIC DNA]</scope>
    <source>
        <strain evidence="1 2">ES4-C-A1</strain>
    </source>
</reference>
<dbReference type="EMBL" id="NPEA01000008">
    <property type="protein sequence ID" value="PJZ76226.1"/>
    <property type="molecule type" value="Genomic_DNA"/>
</dbReference>
<dbReference type="RefSeq" id="WP_100769469.1">
    <property type="nucleotide sequence ID" value="NZ_NPEA01000008.1"/>
</dbReference>
<dbReference type="Proteomes" id="UP000231843">
    <property type="component" value="Unassembled WGS sequence"/>
</dbReference>
<sequence>MLNEKPKSSSLPNKEPVDKVSHINKIIKLITDLVITPETLLEIKLTNGSIKSGRYRNHSISNPFLGLLTTKAILNFELPNNVLVDINFLEISELKKINSD</sequence>
<evidence type="ECO:0000313" key="1">
    <source>
        <dbReference type="EMBL" id="PJZ76226.1"/>
    </source>
</evidence>
<dbReference type="AlphaFoldDB" id="A0A2M9ZVX9"/>